<feature type="compositionally biased region" description="Basic and acidic residues" evidence="1">
    <location>
        <begin position="98"/>
        <end position="109"/>
    </location>
</feature>
<dbReference type="AlphaFoldDB" id="A0A3D8QZI9"/>
<evidence type="ECO:0000313" key="3">
    <source>
        <dbReference type="EMBL" id="RDW67199.1"/>
    </source>
</evidence>
<sequence length="199" mass="23020">MSSSNSTHPGHFHVPDSDGAIILMLGAVVFLTFALGMMSQLCEVPILFFIRRKQYWYEEDDDLDLEQGLGQTALNHRMSELEAETGAPRRSRPRPRHRYSDREPHRELGPESEYSYETPSRPTTRYGSIQQHMVEMNGIRKLVLVVDIDKYNRGEPSEASPDEYAEWFERWRQQQQREAEEAVSDEPLDEGSPLLGPWP</sequence>
<dbReference type="Proteomes" id="UP000256690">
    <property type="component" value="Unassembled WGS sequence"/>
</dbReference>
<dbReference type="GeneID" id="38119435"/>
<gene>
    <name evidence="3" type="ORF">DSM5745_09065</name>
</gene>
<name>A0A3D8QZI9_9EURO</name>
<feature type="transmembrane region" description="Helical" evidence="2">
    <location>
        <begin position="20"/>
        <end position="50"/>
    </location>
</feature>
<evidence type="ECO:0000256" key="2">
    <source>
        <dbReference type="SAM" id="Phobius"/>
    </source>
</evidence>
<proteinExistence type="predicted"/>
<feature type="region of interest" description="Disordered" evidence="1">
    <location>
        <begin position="78"/>
        <end position="124"/>
    </location>
</feature>
<keyword evidence="2" id="KW-0812">Transmembrane</keyword>
<feature type="compositionally biased region" description="Polar residues" evidence="1">
    <location>
        <begin position="115"/>
        <end position="124"/>
    </location>
</feature>
<feature type="region of interest" description="Disordered" evidence="1">
    <location>
        <begin position="172"/>
        <end position="199"/>
    </location>
</feature>
<dbReference type="EMBL" id="PVWQ01000012">
    <property type="protein sequence ID" value="RDW67199.1"/>
    <property type="molecule type" value="Genomic_DNA"/>
</dbReference>
<keyword evidence="4" id="KW-1185">Reference proteome</keyword>
<keyword evidence="2" id="KW-1133">Transmembrane helix</keyword>
<protein>
    <submittedName>
        <fullName evidence="3">Uncharacterized protein</fullName>
    </submittedName>
</protein>
<dbReference type="RefSeq" id="XP_026600167.1">
    <property type="nucleotide sequence ID" value="XM_026751081.1"/>
</dbReference>
<reference evidence="3 4" key="1">
    <citation type="journal article" date="2018" name="IMA Fungus">
        <title>IMA Genome-F 9: Draft genome sequence of Annulohypoxylon stygium, Aspergillus mulundensis, Berkeleyomyces basicola (syn. Thielaviopsis basicola), Ceratocystis smalleyi, two Cercospora beticola strains, Coleophoma cylindrospora, Fusarium fracticaudum, Phialophora cf. hyalina, and Morchella septimelata.</title>
        <authorList>
            <person name="Wingfield B.D."/>
            <person name="Bills G.F."/>
            <person name="Dong Y."/>
            <person name="Huang W."/>
            <person name="Nel W.J."/>
            <person name="Swalarsk-Parry B.S."/>
            <person name="Vaghefi N."/>
            <person name="Wilken P.M."/>
            <person name="An Z."/>
            <person name="de Beer Z.W."/>
            <person name="De Vos L."/>
            <person name="Chen L."/>
            <person name="Duong T.A."/>
            <person name="Gao Y."/>
            <person name="Hammerbacher A."/>
            <person name="Kikkert J.R."/>
            <person name="Li Y."/>
            <person name="Li H."/>
            <person name="Li K."/>
            <person name="Li Q."/>
            <person name="Liu X."/>
            <person name="Ma X."/>
            <person name="Naidoo K."/>
            <person name="Pethybridge S.J."/>
            <person name="Sun J."/>
            <person name="Steenkamp E.T."/>
            <person name="van der Nest M.A."/>
            <person name="van Wyk S."/>
            <person name="Wingfield M.J."/>
            <person name="Xiong C."/>
            <person name="Yue Q."/>
            <person name="Zhang X."/>
        </authorList>
    </citation>
    <scope>NUCLEOTIDE SEQUENCE [LARGE SCALE GENOMIC DNA]</scope>
    <source>
        <strain evidence="3 4">DSM 5745</strain>
    </source>
</reference>
<accession>A0A3D8QZI9</accession>
<comment type="caution">
    <text evidence="3">The sequence shown here is derived from an EMBL/GenBank/DDBJ whole genome shotgun (WGS) entry which is preliminary data.</text>
</comment>
<dbReference type="OrthoDB" id="4489237at2759"/>
<evidence type="ECO:0000256" key="1">
    <source>
        <dbReference type="SAM" id="MobiDB-lite"/>
    </source>
</evidence>
<organism evidence="3 4">
    <name type="scientific">Aspergillus mulundensis</name>
    <dbReference type="NCBI Taxonomy" id="1810919"/>
    <lineage>
        <taxon>Eukaryota</taxon>
        <taxon>Fungi</taxon>
        <taxon>Dikarya</taxon>
        <taxon>Ascomycota</taxon>
        <taxon>Pezizomycotina</taxon>
        <taxon>Eurotiomycetes</taxon>
        <taxon>Eurotiomycetidae</taxon>
        <taxon>Eurotiales</taxon>
        <taxon>Aspergillaceae</taxon>
        <taxon>Aspergillus</taxon>
        <taxon>Aspergillus subgen. Nidulantes</taxon>
    </lineage>
</organism>
<evidence type="ECO:0000313" key="4">
    <source>
        <dbReference type="Proteomes" id="UP000256690"/>
    </source>
</evidence>
<keyword evidence="2" id="KW-0472">Membrane</keyword>